<reference evidence="2 3" key="1">
    <citation type="submission" date="2024-02" db="EMBL/GenBank/DDBJ databases">
        <authorList>
            <person name="Chen Y."/>
            <person name="Shah S."/>
            <person name="Dougan E. K."/>
            <person name="Thang M."/>
            <person name="Chan C."/>
        </authorList>
    </citation>
    <scope>NUCLEOTIDE SEQUENCE [LARGE SCALE GENOMIC DNA]</scope>
</reference>
<proteinExistence type="predicted"/>
<sequence>FAAKKRMKAHRDEAPDARTRRFEEERKKYSRLLAAVIQEARLPVARLVETLDDQASGWIHIFAARRANTLKNRYKAWKPFRDWLELHRGRVFPNSVKDTIDYVQHRVDDGCGRTVPESFHISLTLLEQVGKVPDCERISSDELWKSHVKSWTAELSEDAPPRKPAEMFTVAILVSLELVVVDQ</sequence>
<evidence type="ECO:0000256" key="1">
    <source>
        <dbReference type="SAM" id="MobiDB-lite"/>
    </source>
</evidence>
<dbReference type="Proteomes" id="UP001642484">
    <property type="component" value="Unassembled WGS sequence"/>
</dbReference>
<accession>A0ABP0LKW9</accession>
<evidence type="ECO:0000313" key="3">
    <source>
        <dbReference type="Proteomes" id="UP001642484"/>
    </source>
</evidence>
<dbReference type="EMBL" id="CAXAMN010013058">
    <property type="protein sequence ID" value="CAK9039790.1"/>
    <property type="molecule type" value="Genomic_DNA"/>
</dbReference>
<dbReference type="SUPFAM" id="SSF47823">
    <property type="entry name" value="lambda integrase-like, N-terminal domain"/>
    <property type="match status" value="1"/>
</dbReference>
<keyword evidence="3" id="KW-1185">Reference proteome</keyword>
<feature type="region of interest" description="Disordered" evidence="1">
    <location>
        <begin position="1"/>
        <end position="20"/>
    </location>
</feature>
<protein>
    <submittedName>
        <fullName evidence="2">Uncharacterized protein</fullName>
    </submittedName>
</protein>
<evidence type="ECO:0000313" key="2">
    <source>
        <dbReference type="EMBL" id="CAK9039790.1"/>
    </source>
</evidence>
<comment type="caution">
    <text evidence="2">The sequence shown here is derived from an EMBL/GenBank/DDBJ whole genome shotgun (WGS) entry which is preliminary data.</text>
</comment>
<organism evidence="2 3">
    <name type="scientific">Durusdinium trenchii</name>
    <dbReference type="NCBI Taxonomy" id="1381693"/>
    <lineage>
        <taxon>Eukaryota</taxon>
        <taxon>Sar</taxon>
        <taxon>Alveolata</taxon>
        <taxon>Dinophyceae</taxon>
        <taxon>Suessiales</taxon>
        <taxon>Symbiodiniaceae</taxon>
        <taxon>Durusdinium</taxon>
    </lineage>
</organism>
<feature type="non-terminal residue" evidence="2">
    <location>
        <position position="183"/>
    </location>
</feature>
<name>A0ABP0LKW9_9DINO</name>
<gene>
    <name evidence="2" type="ORF">CCMP2556_LOCUS21527</name>
</gene>
<feature type="compositionally biased region" description="Basic and acidic residues" evidence="1">
    <location>
        <begin position="10"/>
        <end position="20"/>
    </location>
</feature>
<feature type="non-terminal residue" evidence="2">
    <location>
        <position position="1"/>
    </location>
</feature>